<feature type="compositionally biased region" description="Polar residues" evidence="1">
    <location>
        <begin position="133"/>
        <end position="142"/>
    </location>
</feature>
<dbReference type="GO" id="GO:0051260">
    <property type="term" value="P:protein homooligomerization"/>
    <property type="evidence" value="ECO:0007669"/>
    <property type="project" value="InterPro"/>
</dbReference>
<gene>
    <name evidence="3" type="ORF">GP486_007090</name>
</gene>
<feature type="domain" description="Potassium channel tetramerisation-type BTB" evidence="2">
    <location>
        <begin position="18"/>
        <end position="87"/>
    </location>
</feature>
<name>A0A9P8IHY7_9PEZI</name>
<proteinExistence type="predicted"/>
<organism evidence="3 4">
    <name type="scientific">Trichoglossum hirsutum</name>
    <dbReference type="NCBI Taxonomy" id="265104"/>
    <lineage>
        <taxon>Eukaryota</taxon>
        <taxon>Fungi</taxon>
        <taxon>Dikarya</taxon>
        <taxon>Ascomycota</taxon>
        <taxon>Pezizomycotina</taxon>
        <taxon>Geoglossomycetes</taxon>
        <taxon>Geoglossales</taxon>
        <taxon>Geoglossaceae</taxon>
        <taxon>Trichoglossum</taxon>
    </lineage>
</organism>
<evidence type="ECO:0000313" key="4">
    <source>
        <dbReference type="Proteomes" id="UP000750711"/>
    </source>
</evidence>
<dbReference type="Pfam" id="PF02214">
    <property type="entry name" value="BTB_2"/>
    <property type="match status" value="1"/>
</dbReference>
<sequence>MLDSAFEQEPISRDVDLVHLDVSGKRFSLPRAMIYKFPFSRLADISCATSPEYPGFVDMDADVFAVVVNFLRYDELHIPPTVSPATVQRAFSSLGIDGPGVPVGSTIVTHSSKELLSGPPADEPIPSYEESLRSASQGSYNTPERDYSSKSQGVSNAQGMRAHGFMNHAIASSQGVLPAQIASVREQRIQILLDTYVQPLLDEQALSGLYKTTFILVPSNVVPLQDGDSPSTPNAIEGSSAADVVVGFPSEDFVKLVRLKGPENKLEFWRQPAIVDQLGRQLKARLHGGGHKLAYEEPVSSMDAEALPPMGGSTRPLFGRKSSKSAQLDRLEERRLEQGLFRGGWRAPNERPSGYQKLAPGEVQVDVNVSDVSIRVVTEMGLYETKTGSAVIMTIEVGS</sequence>
<protein>
    <recommendedName>
        <fullName evidence="2">Potassium channel tetramerisation-type BTB domain-containing protein</fullName>
    </recommendedName>
</protein>
<evidence type="ECO:0000259" key="2">
    <source>
        <dbReference type="Pfam" id="PF02214"/>
    </source>
</evidence>
<dbReference type="Proteomes" id="UP000750711">
    <property type="component" value="Unassembled WGS sequence"/>
</dbReference>
<comment type="caution">
    <text evidence="3">The sequence shown here is derived from an EMBL/GenBank/DDBJ whole genome shotgun (WGS) entry which is preliminary data.</text>
</comment>
<dbReference type="InterPro" id="IPR011333">
    <property type="entry name" value="SKP1/BTB/POZ_sf"/>
</dbReference>
<evidence type="ECO:0000313" key="3">
    <source>
        <dbReference type="EMBL" id="KAH0551691.1"/>
    </source>
</evidence>
<dbReference type="SUPFAM" id="SSF54695">
    <property type="entry name" value="POZ domain"/>
    <property type="match status" value="1"/>
</dbReference>
<evidence type="ECO:0000256" key="1">
    <source>
        <dbReference type="SAM" id="MobiDB-lite"/>
    </source>
</evidence>
<dbReference type="EMBL" id="JAGHQM010001830">
    <property type="protein sequence ID" value="KAH0551691.1"/>
    <property type="molecule type" value="Genomic_DNA"/>
</dbReference>
<reference evidence="3" key="1">
    <citation type="submission" date="2021-03" db="EMBL/GenBank/DDBJ databases">
        <title>Comparative genomics and phylogenomic investigation of the class Geoglossomycetes provide insights into ecological specialization and systematics.</title>
        <authorList>
            <person name="Melie T."/>
            <person name="Pirro S."/>
            <person name="Miller A.N."/>
            <person name="Quandt A."/>
        </authorList>
    </citation>
    <scope>NUCLEOTIDE SEQUENCE</scope>
    <source>
        <strain evidence="3">CAQ_001_2017</strain>
    </source>
</reference>
<keyword evidence="4" id="KW-1185">Reference proteome</keyword>
<dbReference type="Gene3D" id="3.30.710.10">
    <property type="entry name" value="Potassium Channel Kv1.1, Chain A"/>
    <property type="match status" value="1"/>
</dbReference>
<dbReference type="InterPro" id="IPR003131">
    <property type="entry name" value="T1-type_BTB"/>
</dbReference>
<accession>A0A9P8IHY7</accession>
<feature type="region of interest" description="Disordered" evidence="1">
    <location>
        <begin position="112"/>
        <end position="154"/>
    </location>
</feature>
<dbReference type="AlphaFoldDB" id="A0A9P8IHY7"/>